<dbReference type="OrthoDB" id="10406740at2759"/>
<proteinExistence type="predicted"/>
<dbReference type="Proteomes" id="UP000000600">
    <property type="component" value="Unassembled WGS sequence"/>
</dbReference>
<dbReference type="OMA" id="RETYICT"/>
<organism evidence="1 2">
    <name type="scientific">Paramecium tetraurelia</name>
    <dbReference type="NCBI Taxonomy" id="5888"/>
    <lineage>
        <taxon>Eukaryota</taxon>
        <taxon>Sar</taxon>
        <taxon>Alveolata</taxon>
        <taxon>Ciliophora</taxon>
        <taxon>Intramacronucleata</taxon>
        <taxon>Oligohymenophorea</taxon>
        <taxon>Peniculida</taxon>
        <taxon>Parameciidae</taxon>
        <taxon>Paramecium</taxon>
    </lineage>
</organism>
<name>A0D346_PARTE</name>
<dbReference type="EMBL" id="CT868274">
    <property type="protein sequence ID" value="CAK77463.1"/>
    <property type="molecule type" value="Genomic_DNA"/>
</dbReference>
<dbReference type="RefSeq" id="XP_001444860.1">
    <property type="nucleotide sequence ID" value="XM_001444823.1"/>
</dbReference>
<dbReference type="AlphaFoldDB" id="A0D346"/>
<dbReference type="HOGENOM" id="CLU_2019690_0_0_1"/>
<gene>
    <name evidence="1" type="ORF">GSPATT00012948001</name>
</gene>
<accession>A0D346</accession>
<protein>
    <submittedName>
        <fullName evidence="1">Uncharacterized protein</fullName>
    </submittedName>
</protein>
<dbReference type="KEGG" id="ptm:GSPATT00012948001"/>
<keyword evidence="2" id="KW-1185">Reference proteome</keyword>
<evidence type="ECO:0000313" key="1">
    <source>
        <dbReference type="EMBL" id="CAK77463.1"/>
    </source>
</evidence>
<sequence>MGVCGGKNSKRPQRETYICTQKTCDVARRYSEEVVNFSAQKLNNTGAIFTDSNITNEVNLAQTNTILISKKKNYNGDPLKYHLDCLKSAQDRNSYDIKIGVPIRQKNQFSIEIEGSCQKLQYK</sequence>
<reference evidence="1 2" key="1">
    <citation type="journal article" date="2006" name="Nature">
        <title>Global trends of whole-genome duplications revealed by the ciliate Paramecium tetraurelia.</title>
        <authorList>
            <consortium name="Genoscope"/>
            <person name="Aury J.-M."/>
            <person name="Jaillon O."/>
            <person name="Duret L."/>
            <person name="Noel B."/>
            <person name="Jubin C."/>
            <person name="Porcel B.M."/>
            <person name="Segurens B."/>
            <person name="Daubin V."/>
            <person name="Anthouard V."/>
            <person name="Aiach N."/>
            <person name="Arnaiz O."/>
            <person name="Billaut A."/>
            <person name="Beisson J."/>
            <person name="Blanc I."/>
            <person name="Bouhouche K."/>
            <person name="Camara F."/>
            <person name="Duharcourt S."/>
            <person name="Guigo R."/>
            <person name="Gogendeau D."/>
            <person name="Katinka M."/>
            <person name="Keller A.-M."/>
            <person name="Kissmehl R."/>
            <person name="Klotz C."/>
            <person name="Koll F."/>
            <person name="Le Moue A."/>
            <person name="Lepere C."/>
            <person name="Malinsky S."/>
            <person name="Nowacki M."/>
            <person name="Nowak J.K."/>
            <person name="Plattner H."/>
            <person name="Poulain J."/>
            <person name="Ruiz F."/>
            <person name="Serrano V."/>
            <person name="Zagulski M."/>
            <person name="Dessen P."/>
            <person name="Betermier M."/>
            <person name="Weissenbach J."/>
            <person name="Scarpelli C."/>
            <person name="Schachter V."/>
            <person name="Sperling L."/>
            <person name="Meyer E."/>
            <person name="Cohen J."/>
            <person name="Wincker P."/>
        </authorList>
    </citation>
    <scope>NUCLEOTIDE SEQUENCE [LARGE SCALE GENOMIC DNA]</scope>
    <source>
        <strain evidence="1 2">Stock d4-2</strain>
    </source>
</reference>
<evidence type="ECO:0000313" key="2">
    <source>
        <dbReference type="Proteomes" id="UP000000600"/>
    </source>
</evidence>
<dbReference type="InParanoid" id="A0D346"/>
<dbReference type="GeneID" id="5030645"/>